<evidence type="ECO:0000259" key="3">
    <source>
        <dbReference type="Pfam" id="PF13649"/>
    </source>
</evidence>
<dbReference type="AlphaFoldDB" id="A0A1M5P5W6"/>
<evidence type="ECO:0000256" key="1">
    <source>
        <dbReference type="ARBA" id="ARBA00022603"/>
    </source>
</evidence>
<dbReference type="Gene3D" id="3.40.50.150">
    <property type="entry name" value="Vaccinia Virus protein VP39"/>
    <property type="match status" value="1"/>
</dbReference>
<dbReference type="GO" id="GO:0008168">
    <property type="term" value="F:methyltransferase activity"/>
    <property type="evidence" value="ECO:0007669"/>
    <property type="project" value="UniProtKB-KW"/>
</dbReference>
<dbReference type="CDD" id="cd02440">
    <property type="entry name" value="AdoMet_MTases"/>
    <property type="match status" value="1"/>
</dbReference>
<keyword evidence="2 4" id="KW-0808">Transferase</keyword>
<protein>
    <submittedName>
        <fullName evidence="4">Methyltransferase domain-containing protein</fullName>
    </submittedName>
</protein>
<dbReference type="EMBL" id="FQWV01000003">
    <property type="protein sequence ID" value="SHG97077.1"/>
    <property type="molecule type" value="Genomic_DNA"/>
</dbReference>
<sequence>MKKTIAEHAARFSEAAADYDDDQNSREYEACAGLVIRRAAPAGSDTVLDLGTGTGAIALALAEDAGRVVGRDVSEAMLEQAESKAADRGVENVEFGYGEFRAPEYDGDAQIVTSNFALHHLADEEKREAIETWAGLDGGTTPSRTDAVGPRRIVLGDVMFFGEPDPEEPFYSPEVDDPATVGTLVDYVTDAGYAVTQVDRVHDQVGVITAERVVSGGRES</sequence>
<dbReference type="OrthoDB" id="4668at2157"/>
<dbReference type="InterPro" id="IPR029063">
    <property type="entry name" value="SAM-dependent_MTases_sf"/>
</dbReference>
<proteinExistence type="predicted"/>
<evidence type="ECO:0000313" key="5">
    <source>
        <dbReference type="Proteomes" id="UP000184357"/>
    </source>
</evidence>
<dbReference type="STRING" id="43928.SAMN05443636_1467"/>
<evidence type="ECO:0000256" key="2">
    <source>
        <dbReference type="ARBA" id="ARBA00022679"/>
    </source>
</evidence>
<keyword evidence="1 4" id="KW-0489">Methyltransferase</keyword>
<gene>
    <name evidence="4" type="ORF">SAMN05443636_1467</name>
</gene>
<dbReference type="PANTHER" id="PTHR43861">
    <property type="entry name" value="TRANS-ACONITATE 2-METHYLTRANSFERASE-RELATED"/>
    <property type="match status" value="1"/>
</dbReference>
<dbReference type="Proteomes" id="UP000184357">
    <property type="component" value="Unassembled WGS sequence"/>
</dbReference>
<accession>A0A1M5P5W6</accession>
<evidence type="ECO:0000313" key="4">
    <source>
        <dbReference type="EMBL" id="SHG97077.1"/>
    </source>
</evidence>
<dbReference type="SUPFAM" id="SSF53335">
    <property type="entry name" value="S-adenosyl-L-methionine-dependent methyltransferases"/>
    <property type="match status" value="1"/>
</dbReference>
<name>A0A1M5P5W6_9EURY</name>
<dbReference type="PANTHER" id="PTHR43861:SF1">
    <property type="entry name" value="TRANS-ACONITATE 2-METHYLTRANSFERASE"/>
    <property type="match status" value="1"/>
</dbReference>
<dbReference type="Pfam" id="PF13649">
    <property type="entry name" value="Methyltransf_25"/>
    <property type="match status" value="1"/>
</dbReference>
<feature type="domain" description="Methyltransferase" evidence="3">
    <location>
        <begin position="47"/>
        <end position="134"/>
    </location>
</feature>
<dbReference type="RefSeq" id="WP_073308023.1">
    <property type="nucleotide sequence ID" value="NZ_FQWV01000003.1"/>
</dbReference>
<organism evidence="4 5">
    <name type="scientific">Halobaculum gomorrense</name>
    <dbReference type="NCBI Taxonomy" id="43928"/>
    <lineage>
        <taxon>Archaea</taxon>
        <taxon>Methanobacteriati</taxon>
        <taxon>Methanobacteriota</taxon>
        <taxon>Stenosarchaea group</taxon>
        <taxon>Halobacteria</taxon>
        <taxon>Halobacteriales</taxon>
        <taxon>Haloferacaceae</taxon>
        <taxon>Halobaculum</taxon>
    </lineage>
</organism>
<dbReference type="InterPro" id="IPR041698">
    <property type="entry name" value="Methyltransf_25"/>
</dbReference>
<dbReference type="GO" id="GO:0032259">
    <property type="term" value="P:methylation"/>
    <property type="evidence" value="ECO:0007669"/>
    <property type="project" value="UniProtKB-KW"/>
</dbReference>
<reference evidence="4 5" key="1">
    <citation type="submission" date="2016-11" db="EMBL/GenBank/DDBJ databases">
        <authorList>
            <person name="Jaros S."/>
            <person name="Januszkiewicz K."/>
            <person name="Wedrychowicz H."/>
        </authorList>
    </citation>
    <scope>NUCLEOTIDE SEQUENCE [LARGE SCALE GENOMIC DNA]</scope>
    <source>
        <strain evidence="4 5">DSM 9297</strain>
    </source>
</reference>
<keyword evidence="5" id="KW-1185">Reference proteome</keyword>